<feature type="compositionally biased region" description="Low complexity" evidence="1">
    <location>
        <begin position="12"/>
        <end position="27"/>
    </location>
</feature>
<name>A0A2N6NFM1_BEABA</name>
<reference evidence="2 3" key="1">
    <citation type="journal article" date="2016" name="Appl. Microbiol. Biotechnol.">
        <title>Characterization of T-DNA insertion mutants with decreased virulence in the entomopathogenic fungus Beauveria bassiana JEF-007.</title>
        <authorList>
            <person name="Kim S."/>
            <person name="Lee S.J."/>
            <person name="Nai Y.S."/>
            <person name="Yu J.S."/>
            <person name="Lee M.R."/>
            <person name="Yang Y.T."/>
            <person name="Kim J.S."/>
        </authorList>
    </citation>
    <scope>NUCLEOTIDE SEQUENCE [LARGE SCALE GENOMIC DNA]</scope>
    <source>
        <strain evidence="2 3">JEF-007</strain>
    </source>
</reference>
<accession>A0A2N6NFM1</accession>
<sequence>MSQPAFTRGRLPAAAAATPTSTSIPTSISTTHLPLLPALDDGLRLLRPLVASTPSNTTSPRPPRTIRVLITPFLTNLNPCSTFTLQDLTRHSL</sequence>
<organism evidence="2 3">
    <name type="scientific">Beauveria bassiana</name>
    <name type="common">White muscardine disease fungus</name>
    <name type="synonym">Tritirachium shiotae</name>
    <dbReference type="NCBI Taxonomy" id="176275"/>
    <lineage>
        <taxon>Eukaryota</taxon>
        <taxon>Fungi</taxon>
        <taxon>Dikarya</taxon>
        <taxon>Ascomycota</taxon>
        <taxon>Pezizomycotina</taxon>
        <taxon>Sordariomycetes</taxon>
        <taxon>Hypocreomycetidae</taxon>
        <taxon>Hypocreales</taxon>
        <taxon>Cordycipitaceae</taxon>
        <taxon>Beauveria</taxon>
    </lineage>
</organism>
<evidence type="ECO:0000313" key="2">
    <source>
        <dbReference type="EMBL" id="PMB66079.1"/>
    </source>
</evidence>
<feature type="region of interest" description="Disordered" evidence="1">
    <location>
        <begin position="1"/>
        <end position="27"/>
    </location>
</feature>
<dbReference type="AlphaFoldDB" id="A0A2N6NFM1"/>
<protein>
    <submittedName>
        <fullName evidence="2">Uncharacterized protein</fullName>
    </submittedName>
</protein>
<dbReference type="EMBL" id="MRVG01000009">
    <property type="protein sequence ID" value="PMB66079.1"/>
    <property type="molecule type" value="Genomic_DNA"/>
</dbReference>
<evidence type="ECO:0000256" key="1">
    <source>
        <dbReference type="SAM" id="MobiDB-lite"/>
    </source>
</evidence>
<dbReference type="Proteomes" id="UP000235728">
    <property type="component" value="Unassembled WGS sequence"/>
</dbReference>
<comment type="caution">
    <text evidence="2">The sequence shown here is derived from an EMBL/GenBank/DDBJ whole genome shotgun (WGS) entry which is preliminary data.</text>
</comment>
<gene>
    <name evidence="2" type="ORF">BM221_008280</name>
</gene>
<evidence type="ECO:0000313" key="3">
    <source>
        <dbReference type="Proteomes" id="UP000235728"/>
    </source>
</evidence>
<proteinExistence type="predicted"/>